<keyword evidence="2" id="KW-1185">Reference proteome</keyword>
<proteinExistence type="predicted"/>
<dbReference type="EMBL" id="JAYMYQ010000001">
    <property type="protein sequence ID" value="KAK7358385.1"/>
    <property type="molecule type" value="Genomic_DNA"/>
</dbReference>
<evidence type="ECO:0000313" key="1">
    <source>
        <dbReference type="EMBL" id="KAK7358385.1"/>
    </source>
</evidence>
<comment type="caution">
    <text evidence="1">The sequence shown here is derived from an EMBL/GenBank/DDBJ whole genome shotgun (WGS) entry which is preliminary data.</text>
</comment>
<organism evidence="1 2">
    <name type="scientific">Canavalia gladiata</name>
    <name type="common">Sword bean</name>
    <name type="synonym">Dolichos gladiatus</name>
    <dbReference type="NCBI Taxonomy" id="3824"/>
    <lineage>
        <taxon>Eukaryota</taxon>
        <taxon>Viridiplantae</taxon>
        <taxon>Streptophyta</taxon>
        <taxon>Embryophyta</taxon>
        <taxon>Tracheophyta</taxon>
        <taxon>Spermatophyta</taxon>
        <taxon>Magnoliopsida</taxon>
        <taxon>eudicotyledons</taxon>
        <taxon>Gunneridae</taxon>
        <taxon>Pentapetalae</taxon>
        <taxon>rosids</taxon>
        <taxon>fabids</taxon>
        <taxon>Fabales</taxon>
        <taxon>Fabaceae</taxon>
        <taxon>Papilionoideae</taxon>
        <taxon>50 kb inversion clade</taxon>
        <taxon>NPAAA clade</taxon>
        <taxon>indigoferoid/millettioid clade</taxon>
        <taxon>Phaseoleae</taxon>
        <taxon>Canavalia</taxon>
    </lineage>
</organism>
<evidence type="ECO:0000313" key="2">
    <source>
        <dbReference type="Proteomes" id="UP001367508"/>
    </source>
</evidence>
<name>A0AAN9R183_CANGL</name>
<accession>A0AAN9R183</accession>
<gene>
    <name evidence="1" type="ORF">VNO77_00312</name>
</gene>
<reference evidence="1 2" key="1">
    <citation type="submission" date="2024-01" db="EMBL/GenBank/DDBJ databases">
        <title>The genomes of 5 underutilized Papilionoideae crops provide insights into root nodulation and disease resistanc.</title>
        <authorList>
            <person name="Jiang F."/>
        </authorList>
    </citation>
    <scope>NUCLEOTIDE SEQUENCE [LARGE SCALE GENOMIC DNA]</scope>
    <source>
        <strain evidence="1">LVBAO_FW01</strain>
        <tissue evidence="1">Leaves</tissue>
    </source>
</reference>
<dbReference type="AlphaFoldDB" id="A0AAN9R183"/>
<sequence>MLAGCSVQHWNTPTTIYSSSLFPVVPELSPPSIRALWRQALVLVSVRTVEKGELVRILISLGHDKPPQLSLHLVNIKLLLYQGRGTGFLLLLDVFTVIFLDWEWAAVCVCNIVLCKLTKFGST</sequence>
<dbReference type="Proteomes" id="UP001367508">
    <property type="component" value="Unassembled WGS sequence"/>
</dbReference>
<protein>
    <submittedName>
        <fullName evidence="1">Uncharacterized protein</fullName>
    </submittedName>
</protein>